<dbReference type="EMBL" id="CM046391">
    <property type="protein sequence ID" value="KAI8559378.1"/>
    <property type="molecule type" value="Genomic_DNA"/>
</dbReference>
<evidence type="ECO:0000313" key="1">
    <source>
        <dbReference type="EMBL" id="KAI8559378.1"/>
    </source>
</evidence>
<gene>
    <name evidence="1" type="ORF">RHMOL_Rhmol04G0168900</name>
</gene>
<protein>
    <submittedName>
        <fullName evidence="1">Uncharacterized protein</fullName>
    </submittedName>
</protein>
<comment type="caution">
    <text evidence="1">The sequence shown here is derived from an EMBL/GenBank/DDBJ whole genome shotgun (WGS) entry which is preliminary data.</text>
</comment>
<evidence type="ECO:0000313" key="2">
    <source>
        <dbReference type="Proteomes" id="UP001062846"/>
    </source>
</evidence>
<organism evidence="1 2">
    <name type="scientific">Rhododendron molle</name>
    <name type="common">Chinese azalea</name>
    <name type="synonym">Azalea mollis</name>
    <dbReference type="NCBI Taxonomy" id="49168"/>
    <lineage>
        <taxon>Eukaryota</taxon>
        <taxon>Viridiplantae</taxon>
        <taxon>Streptophyta</taxon>
        <taxon>Embryophyta</taxon>
        <taxon>Tracheophyta</taxon>
        <taxon>Spermatophyta</taxon>
        <taxon>Magnoliopsida</taxon>
        <taxon>eudicotyledons</taxon>
        <taxon>Gunneridae</taxon>
        <taxon>Pentapetalae</taxon>
        <taxon>asterids</taxon>
        <taxon>Ericales</taxon>
        <taxon>Ericaceae</taxon>
        <taxon>Ericoideae</taxon>
        <taxon>Rhodoreae</taxon>
        <taxon>Rhododendron</taxon>
    </lineage>
</organism>
<reference evidence="1" key="1">
    <citation type="submission" date="2022-02" db="EMBL/GenBank/DDBJ databases">
        <title>Plant Genome Project.</title>
        <authorList>
            <person name="Zhang R.-G."/>
        </authorList>
    </citation>
    <scope>NUCLEOTIDE SEQUENCE</scope>
    <source>
        <strain evidence="1">AT1</strain>
    </source>
</reference>
<sequence length="86" mass="10259">MKKQMLQADKKNMEREISDLRRDNQVLRKDVEELTRGNEKLGKKLQKVEAKVFDYKTKCWILLLVLCIVVWFTKSAETVLNMKYLP</sequence>
<dbReference type="Proteomes" id="UP001062846">
    <property type="component" value="Chromosome 4"/>
</dbReference>
<name>A0ACC0P3H5_RHOML</name>
<proteinExistence type="predicted"/>
<keyword evidence="2" id="KW-1185">Reference proteome</keyword>
<accession>A0ACC0P3H5</accession>